<reference evidence="7 8" key="1">
    <citation type="submission" date="2023-07" db="EMBL/GenBank/DDBJ databases">
        <title>Genomic Encyclopedia of Type Strains, Phase IV (KMG-IV): sequencing the most valuable type-strain genomes for metagenomic binning, comparative biology and taxonomic classification.</title>
        <authorList>
            <person name="Goeker M."/>
        </authorList>
    </citation>
    <scope>NUCLEOTIDE SEQUENCE [LARGE SCALE GENOMIC DNA]</scope>
    <source>
        <strain evidence="7 8">DSM 27594</strain>
    </source>
</reference>
<dbReference type="InterPro" id="IPR000914">
    <property type="entry name" value="SBP_5_dom"/>
</dbReference>
<comment type="subcellular location">
    <subcellularLocation>
        <location evidence="1">Cell membrane</location>
        <topology evidence="1">Lipid-anchor</topology>
    </subcellularLocation>
</comment>
<dbReference type="Gene3D" id="3.40.190.10">
    <property type="entry name" value="Periplasmic binding protein-like II"/>
    <property type="match status" value="1"/>
</dbReference>
<protein>
    <submittedName>
        <fullName evidence="7">Oligopeptide transport system substrate-binding protein</fullName>
    </submittedName>
</protein>
<dbReference type="Gene3D" id="3.90.76.10">
    <property type="entry name" value="Dipeptide-binding Protein, Domain 1"/>
    <property type="match status" value="1"/>
</dbReference>
<keyword evidence="8" id="KW-1185">Reference proteome</keyword>
<comment type="caution">
    <text evidence="7">The sequence shown here is derived from an EMBL/GenBank/DDBJ whole genome shotgun (WGS) entry which is preliminary data.</text>
</comment>
<feature type="chain" id="PRO_5045842240" evidence="5">
    <location>
        <begin position="22"/>
        <end position="560"/>
    </location>
</feature>
<evidence type="ECO:0000256" key="2">
    <source>
        <dbReference type="ARBA" id="ARBA00005695"/>
    </source>
</evidence>
<evidence type="ECO:0000313" key="8">
    <source>
        <dbReference type="Proteomes" id="UP001224122"/>
    </source>
</evidence>
<dbReference type="PROSITE" id="PS51257">
    <property type="entry name" value="PROKAR_LIPOPROTEIN"/>
    <property type="match status" value="1"/>
</dbReference>
<evidence type="ECO:0000256" key="1">
    <source>
        <dbReference type="ARBA" id="ARBA00004193"/>
    </source>
</evidence>
<dbReference type="EMBL" id="JAUSTW010000002">
    <property type="protein sequence ID" value="MDQ0198185.1"/>
    <property type="molecule type" value="Genomic_DNA"/>
</dbReference>
<dbReference type="RefSeq" id="WP_307405679.1">
    <property type="nucleotide sequence ID" value="NZ_JAUSTW010000002.1"/>
</dbReference>
<sequence length="560" mass="62351">MKKSKLSLLLVLSLVLSMFLAACSSNKTQDSGTKSSTKTAEKAPDQVLNVLETAEIPSMDSALSQDVLSFTILNAVNEGLYRIDQNQKIINGVAAGAPVANADKTVYTIKLKKDIKWSNGDPVTAHDFVYAWQRVVDPNNASPYAYYVDGTIKNAHEIMNKAKPVTDLGVKAIDDYTLEVDLARPIPYFETYIAFPVLYPQNQKYVEAQGKNYAKDAAHILFNGPFKLTKWDGPQATEWTLEKNDAYWGAKDVSLTKVNFNVSKDGQASANAFEAGEADITPKLADPAILSQYTGSKNLYTYQQPTIFWLKFNEKNAALKNVNIRKAIAMSIDKKALTKDVLANGSIPADYIVPKSFVNLNGKDFRADAGTYLTTDKAKALEYWKKGLAEIGQTKLTFSYVGQDTASSKKTDAYIKDQLEKNLPGITVNIESVPFKIRLDREDKQQYDILMSGWGPDYQDPMTFMDLWTTDSQQNHMSYSNSKVDDLIKHAQTTLATDPAKRWKALQDAEKIVLDEDAAIAPMYQRSANLLINSKVKGYVTHAIGPDYSLQWIQIVNTKK</sequence>
<feature type="domain" description="Solute-binding protein family 5" evidence="6">
    <location>
        <begin position="89"/>
        <end position="475"/>
    </location>
</feature>
<evidence type="ECO:0000256" key="5">
    <source>
        <dbReference type="SAM" id="SignalP"/>
    </source>
</evidence>
<name>A0ABT9XRK1_9BACI</name>
<keyword evidence="4 5" id="KW-0732">Signal</keyword>
<dbReference type="InterPro" id="IPR030678">
    <property type="entry name" value="Peptide/Ni-bd"/>
</dbReference>
<organism evidence="7 8">
    <name type="scientific">Neobacillus ginsengisoli</name>
    <dbReference type="NCBI Taxonomy" id="904295"/>
    <lineage>
        <taxon>Bacteria</taxon>
        <taxon>Bacillati</taxon>
        <taxon>Bacillota</taxon>
        <taxon>Bacilli</taxon>
        <taxon>Bacillales</taxon>
        <taxon>Bacillaceae</taxon>
        <taxon>Neobacillus</taxon>
    </lineage>
</organism>
<evidence type="ECO:0000259" key="6">
    <source>
        <dbReference type="Pfam" id="PF00496"/>
    </source>
</evidence>
<dbReference type="PROSITE" id="PS01040">
    <property type="entry name" value="SBP_BACTERIAL_5"/>
    <property type="match status" value="1"/>
</dbReference>
<dbReference type="Gene3D" id="3.10.105.10">
    <property type="entry name" value="Dipeptide-binding Protein, Domain 3"/>
    <property type="match status" value="1"/>
</dbReference>
<dbReference type="PANTHER" id="PTHR30290:SF10">
    <property type="entry name" value="PERIPLASMIC OLIGOPEPTIDE-BINDING PROTEIN-RELATED"/>
    <property type="match status" value="1"/>
</dbReference>
<dbReference type="SUPFAM" id="SSF53850">
    <property type="entry name" value="Periplasmic binding protein-like II"/>
    <property type="match status" value="1"/>
</dbReference>
<dbReference type="PANTHER" id="PTHR30290">
    <property type="entry name" value="PERIPLASMIC BINDING COMPONENT OF ABC TRANSPORTER"/>
    <property type="match status" value="1"/>
</dbReference>
<feature type="signal peptide" evidence="5">
    <location>
        <begin position="1"/>
        <end position="21"/>
    </location>
</feature>
<dbReference type="InterPro" id="IPR039424">
    <property type="entry name" value="SBP_5"/>
</dbReference>
<dbReference type="Pfam" id="PF00496">
    <property type="entry name" value="SBP_bac_5"/>
    <property type="match status" value="1"/>
</dbReference>
<accession>A0ABT9XRK1</accession>
<comment type="similarity">
    <text evidence="2">Belongs to the bacterial solute-binding protein 5 family.</text>
</comment>
<keyword evidence="3" id="KW-0813">Transport</keyword>
<gene>
    <name evidence="7" type="ORF">J2S10_001326</name>
</gene>
<dbReference type="PIRSF" id="PIRSF002741">
    <property type="entry name" value="MppA"/>
    <property type="match status" value="1"/>
</dbReference>
<dbReference type="InterPro" id="IPR023765">
    <property type="entry name" value="SBP_5_CS"/>
</dbReference>
<evidence type="ECO:0000313" key="7">
    <source>
        <dbReference type="EMBL" id="MDQ0198185.1"/>
    </source>
</evidence>
<dbReference type="Proteomes" id="UP001224122">
    <property type="component" value="Unassembled WGS sequence"/>
</dbReference>
<evidence type="ECO:0000256" key="4">
    <source>
        <dbReference type="ARBA" id="ARBA00022729"/>
    </source>
</evidence>
<evidence type="ECO:0000256" key="3">
    <source>
        <dbReference type="ARBA" id="ARBA00022448"/>
    </source>
</evidence>
<proteinExistence type="inferred from homology"/>
<dbReference type="CDD" id="cd08504">
    <property type="entry name" value="PBP2_OppA"/>
    <property type="match status" value="1"/>
</dbReference>